<organism evidence="1 2">
    <name type="scientific">Ameca splendens</name>
    <dbReference type="NCBI Taxonomy" id="208324"/>
    <lineage>
        <taxon>Eukaryota</taxon>
        <taxon>Metazoa</taxon>
        <taxon>Chordata</taxon>
        <taxon>Craniata</taxon>
        <taxon>Vertebrata</taxon>
        <taxon>Euteleostomi</taxon>
        <taxon>Actinopterygii</taxon>
        <taxon>Neopterygii</taxon>
        <taxon>Teleostei</taxon>
        <taxon>Neoteleostei</taxon>
        <taxon>Acanthomorphata</taxon>
        <taxon>Ovalentaria</taxon>
        <taxon>Atherinomorphae</taxon>
        <taxon>Cyprinodontiformes</taxon>
        <taxon>Goodeidae</taxon>
        <taxon>Ameca</taxon>
    </lineage>
</organism>
<name>A0ABV0ZAK6_9TELE</name>
<proteinExistence type="predicted"/>
<evidence type="ECO:0000313" key="2">
    <source>
        <dbReference type="Proteomes" id="UP001469553"/>
    </source>
</evidence>
<comment type="caution">
    <text evidence="1">The sequence shown here is derived from an EMBL/GenBank/DDBJ whole genome shotgun (WGS) entry which is preliminary data.</text>
</comment>
<dbReference type="Proteomes" id="UP001469553">
    <property type="component" value="Unassembled WGS sequence"/>
</dbReference>
<protein>
    <submittedName>
        <fullName evidence="1">Uncharacterized protein</fullName>
    </submittedName>
</protein>
<keyword evidence="2" id="KW-1185">Reference proteome</keyword>
<dbReference type="EMBL" id="JAHRIP010057025">
    <property type="protein sequence ID" value="MEQ2302792.1"/>
    <property type="molecule type" value="Genomic_DNA"/>
</dbReference>
<accession>A0ABV0ZAK6</accession>
<evidence type="ECO:0000313" key="1">
    <source>
        <dbReference type="EMBL" id="MEQ2302792.1"/>
    </source>
</evidence>
<reference evidence="1 2" key="1">
    <citation type="submission" date="2021-06" db="EMBL/GenBank/DDBJ databases">
        <authorList>
            <person name="Palmer J.M."/>
        </authorList>
    </citation>
    <scope>NUCLEOTIDE SEQUENCE [LARGE SCALE GENOMIC DNA]</scope>
    <source>
        <strain evidence="1 2">AS_MEX2019</strain>
        <tissue evidence="1">Muscle</tissue>
    </source>
</reference>
<gene>
    <name evidence="1" type="ORF">AMECASPLE_010333</name>
</gene>
<sequence length="136" mass="14897">MISHVMSNDYGECGSSHCFVMDPHPPSSSSARKNILLPPALMAPFPSSQFLSTCLHPGYRHCVTRPGFCSGFSSNLLPLPRLRRLLLLWPSYNLPASFISSMDSLQRSISSLTQLLRLFDSNSATSALPLLCSPDV</sequence>